<keyword evidence="1" id="KW-0812">Transmembrane</keyword>
<feature type="transmembrane region" description="Helical" evidence="1">
    <location>
        <begin position="44"/>
        <end position="62"/>
    </location>
</feature>
<dbReference type="Proteomes" id="UP000485621">
    <property type="component" value="Unassembled WGS sequence"/>
</dbReference>
<organism evidence="2">
    <name type="scientific">candidate division CPR1 bacterium ADurb.Bin160</name>
    <dbReference type="NCBI Taxonomy" id="1852826"/>
    <lineage>
        <taxon>Bacteria</taxon>
        <taxon>candidate division CPR1</taxon>
    </lineage>
</organism>
<dbReference type="EMBL" id="MWDB01000057">
    <property type="protein sequence ID" value="OQB40126.1"/>
    <property type="molecule type" value="Genomic_DNA"/>
</dbReference>
<dbReference type="AlphaFoldDB" id="A0A1V5ZJ33"/>
<gene>
    <name evidence="2" type="ORF">BWY04_01443</name>
</gene>
<proteinExistence type="predicted"/>
<evidence type="ECO:0000256" key="1">
    <source>
        <dbReference type="SAM" id="Phobius"/>
    </source>
</evidence>
<name>A0A1V5ZJ33_9BACT</name>
<feature type="transmembrane region" description="Helical" evidence="1">
    <location>
        <begin position="6"/>
        <end position="24"/>
    </location>
</feature>
<feature type="transmembrane region" description="Helical" evidence="1">
    <location>
        <begin position="74"/>
        <end position="93"/>
    </location>
</feature>
<reference evidence="2" key="1">
    <citation type="submission" date="2017-02" db="EMBL/GenBank/DDBJ databases">
        <title>Delving into the versatile metabolic prowess of the omnipresent phylum Bacteroidetes.</title>
        <authorList>
            <person name="Nobu M.K."/>
            <person name="Mei R."/>
            <person name="Narihiro T."/>
            <person name="Kuroda K."/>
            <person name="Liu W.-T."/>
        </authorList>
    </citation>
    <scope>NUCLEOTIDE SEQUENCE</scope>
    <source>
        <strain evidence="2">ADurb.Bin160</strain>
    </source>
</reference>
<evidence type="ECO:0000313" key="2">
    <source>
        <dbReference type="EMBL" id="OQB40126.1"/>
    </source>
</evidence>
<sequence>MSIIRMRKEILILVLSIFVARYLVKKLDREKLKELRQNFPLKKFVFIFLTINVIAFAISFLNSSITNFIISIRYSMMGFFLFILFYLISYLFFDDKTESLNLRYTKIIKYIL</sequence>
<comment type="caution">
    <text evidence="2">The sequence shown here is derived from an EMBL/GenBank/DDBJ whole genome shotgun (WGS) entry which is preliminary data.</text>
</comment>
<keyword evidence="1" id="KW-0472">Membrane</keyword>
<keyword evidence="1" id="KW-1133">Transmembrane helix</keyword>
<accession>A0A1V5ZJ33</accession>
<protein>
    <submittedName>
        <fullName evidence="2">Uncharacterized protein</fullName>
    </submittedName>
</protein>